<keyword evidence="5 10" id="KW-1133">Transmembrane helix</keyword>
<evidence type="ECO:0000256" key="4">
    <source>
        <dbReference type="ARBA" id="ARBA00022692"/>
    </source>
</evidence>
<sequence length="199" mass="20911">MSPEAIADVTAIAALILAYLAGSVSTAIIVCRVMGLPDPRSDGSRNPGTTNVMRIGGKKAAGITLAGDLLKGVIPVLVARYAGFDIMLISAIGFLAFMGHLYPIFFRFEGGKGVATALGVLIALSPQIGLLVSALWISAFIFTRISSVGAIIAFIAAPIITYLYMPDAMLGVFGMSALLLARHKANIKALIEGNERRFK</sequence>
<reference evidence="11 12" key="1">
    <citation type="submission" date="2018-08" db="EMBL/GenBank/DDBJ databases">
        <title>Genomic Encyclopedia of Type Strains, Phase IV (KMG-IV): sequencing the most valuable type-strain genomes for metagenomic binning, comparative biology and taxonomic classification.</title>
        <authorList>
            <person name="Goeker M."/>
        </authorList>
    </citation>
    <scope>NUCLEOTIDE SEQUENCE [LARGE SCALE GENOMIC DNA]</scope>
    <source>
        <strain evidence="11 12">DSM 26022</strain>
    </source>
</reference>
<keyword evidence="3 10" id="KW-0808">Transferase</keyword>
<comment type="pathway">
    <text evidence="10">Lipid metabolism; phospholipid metabolism.</text>
</comment>
<keyword evidence="12" id="KW-1185">Reference proteome</keyword>
<dbReference type="SMART" id="SM01207">
    <property type="entry name" value="G3P_acyltransf"/>
    <property type="match status" value="1"/>
</dbReference>
<dbReference type="InterPro" id="IPR003811">
    <property type="entry name" value="G3P_acylTferase_PlsY"/>
</dbReference>
<evidence type="ECO:0000256" key="9">
    <source>
        <dbReference type="ARBA" id="ARBA00023264"/>
    </source>
</evidence>
<keyword evidence="7 10" id="KW-0472">Membrane</keyword>
<evidence type="ECO:0000256" key="5">
    <source>
        <dbReference type="ARBA" id="ARBA00022989"/>
    </source>
</evidence>
<gene>
    <name evidence="10" type="primary">plsY</name>
    <name evidence="11" type="ORF">DFR26_0546</name>
</gene>
<dbReference type="OrthoDB" id="9777124at2"/>
<feature type="transmembrane region" description="Helical" evidence="10">
    <location>
        <begin position="118"/>
        <end position="142"/>
    </location>
</feature>
<feature type="transmembrane region" description="Helical" evidence="10">
    <location>
        <begin position="148"/>
        <end position="181"/>
    </location>
</feature>
<dbReference type="RefSeq" id="WP_116207387.1">
    <property type="nucleotide sequence ID" value="NZ_QUNR01000001.1"/>
</dbReference>
<comment type="catalytic activity">
    <reaction evidence="10">
        <text>an acyl phosphate + sn-glycerol 3-phosphate = a 1-acyl-sn-glycero-3-phosphate + phosphate</text>
        <dbReference type="Rhea" id="RHEA:34075"/>
        <dbReference type="ChEBI" id="CHEBI:43474"/>
        <dbReference type="ChEBI" id="CHEBI:57597"/>
        <dbReference type="ChEBI" id="CHEBI:57970"/>
        <dbReference type="ChEBI" id="CHEBI:59918"/>
        <dbReference type="EC" id="2.3.1.275"/>
    </reaction>
</comment>
<evidence type="ECO:0000256" key="7">
    <source>
        <dbReference type="ARBA" id="ARBA00023136"/>
    </source>
</evidence>
<dbReference type="NCBIfam" id="TIGR00023">
    <property type="entry name" value="glycerol-3-phosphate 1-O-acyltransferase PlsY"/>
    <property type="match status" value="1"/>
</dbReference>
<dbReference type="GO" id="GO:0008654">
    <property type="term" value="P:phospholipid biosynthetic process"/>
    <property type="evidence" value="ECO:0007669"/>
    <property type="project" value="UniProtKB-UniRule"/>
</dbReference>
<keyword evidence="1 10" id="KW-1003">Cell membrane</keyword>
<comment type="subcellular location">
    <subcellularLocation>
        <location evidence="10">Cell membrane</location>
        <topology evidence="10">Multi-pass membrane protein</topology>
    </subcellularLocation>
</comment>
<evidence type="ECO:0000256" key="2">
    <source>
        <dbReference type="ARBA" id="ARBA00022516"/>
    </source>
</evidence>
<comment type="function">
    <text evidence="10">Catalyzes the transfer of an acyl group from acyl-phosphate (acyl-PO(4)) to glycerol-3-phosphate (G3P) to form lysophosphatidic acid (LPA). This enzyme utilizes acyl-phosphate as fatty acyl donor, but not acyl-CoA or acyl-ACP.</text>
</comment>
<dbReference type="AlphaFoldDB" id="A0A3E0H9H9"/>
<comment type="caution">
    <text evidence="11">The sequence shown here is derived from an EMBL/GenBank/DDBJ whole genome shotgun (WGS) entry which is preliminary data.</text>
</comment>
<comment type="similarity">
    <text evidence="10">Belongs to the PlsY family.</text>
</comment>
<proteinExistence type="inferred from homology"/>
<dbReference type="GO" id="GO:0005886">
    <property type="term" value="C:plasma membrane"/>
    <property type="evidence" value="ECO:0007669"/>
    <property type="project" value="UniProtKB-SubCell"/>
</dbReference>
<keyword evidence="11" id="KW-0012">Acyltransferase</keyword>
<dbReference type="PANTHER" id="PTHR30309:SF0">
    <property type="entry name" value="GLYCEROL-3-PHOSPHATE ACYLTRANSFERASE-RELATED"/>
    <property type="match status" value="1"/>
</dbReference>
<dbReference type="EMBL" id="QUNR01000001">
    <property type="protein sequence ID" value="REH40345.1"/>
    <property type="molecule type" value="Genomic_DNA"/>
</dbReference>
<feature type="transmembrane region" description="Helical" evidence="10">
    <location>
        <begin position="86"/>
        <end position="106"/>
    </location>
</feature>
<keyword evidence="9 10" id="KW-1208">Phospholipid metabolism</keyword>
<evidence type="ECO:0000313" key="12">
    <source>
        <dbReference type="Proteomes" id="UP000256774"/>
    </source>
</evidence>
<keyword evidence="4 10" id="KW-0812">Transmembrane</keyword>
<comment type="subunit">
    <text evidence="10">Probably interacts with PlsX.</text>
</comment>
<dbReference type="HAMAP" id="MF_01043">
    <property type="entry name" value="PlsY"/>
    <property type="match status" value="1"/>
</dbReference>
<dbReference type="Pfam" id="PF02660">
    <property type="entry name" value="G3P_acyltransf"/>
    <property type="match status" value="1"/>
</dbReference>
<dbReference type="EC" id="2.3.1.275" evidence="10"/>
<evidence type="ECO:0000256" key="8">
    <source>
        <dbReference type="ARBA" id="ARBA00023209"/>
    </source>
</evidence>
<protein>
    <recommendedName>
        <fullName evidence="10">Glycerol-3-phosphate acyltransferase</fullName>
    </recommendedName>
    <alternativeName>
        <fullName evidence="10">Acyl-PO4 G3P acyltransferase</fullName>
    </alternativeName>
    <alternativeName>
        <fullName evidence="10">Acyl-phosphate--glycerol-3-phosphate acyltransferase</fullName>
    </alternativeName>
    <alternativeName>
        <fullName evidence="10">G3P acyltransferase</fullName>
        <shortName evidence="10">GPAT</shortName>
        <ecNumber evidence="10">2.3.1.275</ecNumber>
    </alternativeName>
    <alternativeName>
        <fullName evidence="10">Lysophosphatidic acid synthase</fullName>
        <shortName evidence="10">LPA synthase</shortName>
    </alternativeName>
</protein>
<evidence type="ECO:0000256" key="1">
    <source>
        <dbReference type="ARBA" id="ARBA00022475"/>
    </source>
</evidence>
<evidence type="ECO:0000256" key="6">
    <source>
        <dbReference type="ARBA" id="ARBA00023098"/>
    </source>
</evidence>
<organism evidence="11 12">
    <name type="scientific">Paraperlucidibaca baekdonensis</name>
    <dbReference type="NCBI Taxonomy" id="748120"/>
    <lineage>
        <taxon>Bacteria</taxon>
        <taxon>Pseudomonadati</taxon>
        <taxon>Pseudomonadota</taxon>
        <taxon>Gammaproteobacteria</taxon>
        <taxon>Moraxellales</taxon>
        <taxon>Moraxellaceae</taxon>
        <taxon>Paraperlucidibaca</taxon>
    </lineage>
</organism>
<dbReference type="GO" id="GO:0043772">
    <property type="term" value="F:acyl-phosphate glycerol-3-phosphate acyltransferase activity"/>
    <property type="evidence" value="ECO:0007669"/>
    <property type="project" value="UniProtKB-UniRule"/>
</dbReference>
<keyword evidence="2 10" id="KW-0444">Lipid biosynthesis</keyword>
<keyword evidence="6 10" id="KW-0443">Lipid metabolism</keyword>
<accession>A0A3E0H9H9</accession>
<evidence type="ECO:0000313" key="11">
    <source>
        <dbReference type="EMBL" id="REH40345.1"/>
    </source>
</evidence>
<dbReference type="UniPathway" id="UPA00085"/>
<dbReference type="PANTHER" id="PTHR30309">
    <property type="entry name" value="INNER MEMBRANE PROTEIN YGIH"/>
    <property type="match status" value="1"/>
</dbReference>
<evidence type="ECO:0000256" key="3">
    <source>
        <dbReference type="ARBA" id="ARBA00022679"/>
    </source>
</evidence>
<name>A0A3E0H9H9_9GAMM</name>
<evidence type="ECO:0000256" key="10">
    <source>
        <dbReference type="HAMAP-Rule" id="MF_01043"/>
    </source>
</evidence>
<feature type="transmembrane region" description="Helical" evidence="10">
    <location>
        <begin position="12"/>
        <end position="35"/>
    </location>
</feature>
<dbReference type="Proteomes" id="UP000256774">
    <property type="component" value="Unassembled WGS sequence"/>
</dbReference>
<keyword evidence="8 10" id="KW-0594">Phospholipid biosynthesis</keyword>